<proteinExistence type="predicted"/>
<dbReference type="AlphaFoldDB" id="A0A2W2E865"/>
<organism evidence="6 7">
    <name type="scientific">Micromonospora deserti</name>
    <dbReference type="NCBI Taxonomy" id="2070366"/>
    <lineage>
        <taxon>Bacteria</taxon>
        <taxon>Bacillati</taxon>
        <taxon>Actinomycetota</taxon>
        <taxon>Actinomycetes</taxon>
        <taxon>Micromonosporales</taxon>
        <taxon>Micromonosporaceae</taxon>
        <taxon>Micromonospora</taxon>
    </lineage>
</organism>
<dbReference type="Proteomes" id="UP000248749">
    <property type="component" value="Unassembled WGS sequence"/>
</dbReference>
<dbReference type="SUPFAM" id="SSF46785">
    <property type="entry name" value="Winged helix' DNA-binding domain"/>
    <property type="match status" value="1"/>
</dbReference>
<dbReference type="OrthoDB" id="8555652at2"/>
<accession>A0A2W2E865</accession>
<protein>
    <submittedName>
        <fullName evidence="6">DNA-binding transcriptional regulator</fullName>
    </submittedName>
</protein>
<dbReference type="InterPro" id="IPR036388">
    <property type="entry name" value="WH-like_DNA-bd_sf"/>
</dbReference>
<keyword evidence="7" id="KW-1185">Reference proteome</keyword>
<dbReference type="Pfam" id="PF25583">
    <property type="entry name" value="WCX"/>
    <property type="match status" value="1"/>
</dbReference>
<dbReference type="PROSITE" id="PS51000">
    <property type="entry name" value="HTH_DEOR_2"/>
    <property type="match status" value="1"/>
</dbReference>
<keyword evidence="3" id="KW-0804">Transcription</keyword>
<dbReference type="Gene3D" id="1.10.10.10">
    <property type="entry name" value="Winged helix-like DNA-binding domain superfamily/Winged helix DNA-binding domain"/>
    <property type="match status" value="1"/>
</dbReference>
<dbReference type="Pfam" id="PF08279">
    <property type="entry name" value="HTH_11"/>
    <property type="match status" value="1"/>
</dbReference>
<dbReference type="PANTHER" id="PTHR34580:SF3">
    <property type="entry name" value="PROTEIN PAFB"/>
    <property type="match status" value="1"/>
</dbReference>
<dbReference type="GO" id="GO:0003677">
    <property type="term" value="F:DNA binding"/>
    <property type="evidence" value="ECO:0007669"/>
    <property type="project" value="UniProtKB-KW"/>
</dbReference>
<dbReference type="InterPro" id="IPR013196">
    <property type="entry name" value="HTH_11"/>
</dbReference>
<comment type="caution">
    <text evidence="6">The sequence shown here is derived from an EMBL/GenBank/DDBJ whole genome shotgun (WGS) entry which is preliminary data.</text>
</comment>
<gene>
    <name evidence="6" type="ORF">C1I99_08110</name>
</gene>
<feature type="region of interest" description="Disordered" evidence="4">
    <location>
        <begin position="316"/>
        <end position="345"/>
    </location>
</feature>
<sequence length="345" mass="37380">MLETSVRLLRLLSLLQQRREWPGPELAARLEVTTRTVRNDVDRLRQLGYQVHSTSGPAGGYRLGAGTALPPLLLDDEEAVAIAVGLRAAAAGTVTGIEEVSLRALTKLERTLPARLRPRVDALRAATVSAAAGGPTVDADTLTAVAAAAHQHERLRFAYAGHDGRAGVRDVEPHTLVYTGRRWYLLAWDTDRRDWRTFRADRLRPLPPTGPRFVPREPPGGDAAAHVLRGVASLAFTYQARIRVQAPAAVVAERSTPTSGRITPVDDATCELVTGTDSLHDLATYLSKFDVPFTVLEPPELRDLLRQLAARYTAAAGGAAPHADATSGAREPAPPDRTLRWRSPH</sequence>
<dbReference type="Pfam" id="PF13280">
    <property type="entry name" value="WYL"/>
    <property type="match status" value="1"/>
</dbReference>
<feature type="compositionally biased region" description="Low complexity" evidence="4">
    <location>
        <begin position="316"/>
        <end position="325"/>
    </location>
</feature>
<dbReference type="InterPro" id="IPR036390">
    <property type="entry name" value="WH_DNA-bd_sf"/>
</dbReference>
<keyword evidence="1" id="KW-0805">Transcription regulation</keyword>
<evidence type="ECO:0000259" key="5">
    <source>
        <dbReference type="PROSITE" id="PS51000"/>
    </source>
</evidence>
<dbReference type="InterPro" id="IPR001034">
    <property type="entry name" value="DeoR_HTH"/>
</dbReference>
<evidence type="ECO:0000256" key="3">
    <source>
        <dbReference type="ARBA" id="ARBA00023163"/>
    </source>
</evidence>
<dbReference type="GO" id="GO:0003700">
    <property type="term" value="F:DNA-binding transcription factor activity"/>
    <property type="evidence" value="ECO:0007669"/>
    <property type="project" value="InterPro"/>
</dbReference>
<evidence type="ECO:0000256" key="4">
    <source>
        <dbReference type="SAM" id="MobiDB-lite"/>
    </source>
</evidence>
<dbReference type="PROSITE" id="PS52050">
    <property type="entry name" value="WYL"/>
    <property type="match status" value="1"/>
</dbReference>
<dbReference type="InterPro" id="IPR026881">
    <property type="entry name" value="WYL_dom"/>
</dbReference>
<dbReference type="PANTHER" id="PTHR34580">
    <property type="match status" value="1"/>
</dbReference>
<evidence type="ECO:0000313" key="6">
    <source>
        <dbReference type="EMBL" id="PZG01114.1"/>
    </source>
</evidence>
<dbReference type="InterPro" id="IPR051534">
    <property type="entry name" value="CBASS_pafABC_assoc_protein"/>
</dbReference>
<dbReference type="PROSITE" id="PS00894">
    <property type="entry name" value="HTH_DEOR_1"/>
    <property type="match status" value="1"/>
</dbReference>
<dbReference type="InterPro" id="IPR057727">
    <property type="entry name" value="WCX_dom"/>
</dbReference>
<dbReference type="RefSeq" id="WP_111133594.1">
    <property type="nucleotide sequence ID" value="NZ_POUB01000035.1"/>
</dbReference>
<dbReference type="EMBL" id="POUB01000035">
    <property type="protein sequence ID" value="PZG01114.1"/>
    <property type="molecule type" value="Genomic_DNA"/>
</dbReference>
<evidence type="ECO:0000256" key="1">
    <source>
        <dbReference type="ARBA" id="ARBA00023015"/>
    </source>
</evidence>
<evidence type="ECO:0000313" key="7">
    <source>
        <dbReference type="Proteomes" id="UP000248749"/>
    </source>
</evidence>
<evidence type="ECO:0000256" key="2">
    <source>
        <dbReference type="ARBA" id="ARBA00023125"/>
    </source>
</evidence>
<dbReference type="InterPro" id="IPR028349">
    <property type="entry name" value="PafC-like"/>
</dbReference>
<keyword evidence="2 6" id="KW-0238">DNA-binding</keyword>
<dbReference type="InterPro" id="IPR018356">
    <property type="entry name" value="Tscrpt_reg_HTH_DeoR_CS"/>
</dbReference>
<dbReference type="PIRSF" id="PIRSF016838">
    <property type="entry name" value="PafC"/>
    <property type="match status" value="1"/>
</dbReference>
<name>A0A2W2E865_9ACTN</name>
<reference evidence="6 7" key="1">
    <citation type="submission" date="2018-01" db="EMBL/GenBank/DDBJ databases">
        <title>Draft genome sequence of Salinispora sp. 13K206.</title>
        <authorList>
            <person name="Sahin N."/>
            <person name="Saygin H."/>
            <person name="Ay H."/>
        </authorList>
    </citation>
    <scope>NUCLEOTIDE SEQUENCE [LARGE SCALE GENOMIC DNA]</scope>
    <source>
        <strain evidence="6 7">13K206</strain>
    </source>
</reference>
<feature type="domain" description="HTH deoR-type" evidence="5">
    <location>
        <begin position="4"/>
        <end position="59"/>
    </location>
</feature>